<accession>A0ABQ6JF84</accession>
<feature type="compositionally biased region" description="Low complexity" evidence="2">
    <location>
        <begin position="122"/>
        <end position="131"/>
    </location>
</feature>
<keyword evidence="1" id="KW-0769">Symport</keyword>
<evidence type="ECO:0000259" key="3">
    <source>
        <dbReference type="Pfam" id="PF22776"/>
    </source>
</evidence>
<feature type="region of interest" description="Disordered" evidence="2">
    <location>
        <begin position="122"/>
        <end position="156"/>
    </location>
</feature>
<keyword evidence="1" id="KW-0813">Transport</keyword>
<feature type="compositionally biased region" description="Pro residues" evidence="2">
    <location>
        <begin position="132"/>
        <end position="141"/>
    </location>
</feature>
<evidence type="ECO:0000313" key="4">
    <source>
        <dbReference type="EMBL" id="GMA86088.1"/>
    </source>
</evidence>
<keyword evidence="5" id="KW-1185">Reference proteome</keyword>
<sequence>MPGVAVFPHPGKDTVPLALRANTDHNQVLHESVIIVTVVSANVPHVPAAERLTADDLGRADDGIQHLSIRLGFSDQPDLPAALQQACDESVLENAVHDISDASYFVSRGAIRRSRAPACAAGARRSSSAWPTTPPTPPPTSASPGARPSRWAATSTCDPGADWCVIRSDDVAGWIETAVPSSRGWPLPSPTAG</sequence>
<evidence type="ECO:0000256" key="2">
    <source>
        <dbReference type="SAM" id="MobiDB-lite"/>
    </source>
</evidence>
<protein>
    <recommendedName>
        <fullName evidence="3">K+ potassium transporter C-terminal domain-containing protein</fullName>
    </recommendedName>
</protein>
<dbReference type="InterPro" id="IPR053952">
    <property type="entry name" value="K_trans_C"/>
</dbReference>
<reference evidence="5" key="1">
    <citation type="journal article" date="2019" name="Int. J. Syst. Evol. Microbiol.">
        <title>The Global Catalogue of Microorganisms (GCM) 10K type strain sequencing project: providing services to taxonomists for standard genome sequencing and annotation.</title>
        <authorList>
            <consortium name="The Broad Institute Genomics Platform"/>
            <consortium name="The Broad Institute Genome Sequencing Center for Infectious Disease"/>
            <person name="Wu L."/>
            <person name="Ma J."/>
        </authorList>
    </citation>
    <scope>NUCLEOTIDE SEQUENCE [LARGE SCALE GENOMIC DNA]</scope>
    <source>
        <strain evidence="5">NBRC 108730</strain>
    </source>
</reference>
<evidence type="ECO:0000313" key="5">
    <source>
        <dbReference type="Proteomes" id="UP001157017"/>
    </source>
</evidence>
<feature type="domain" description="K+ potassium transporter C-terminal" evidence="3">
    <location>
        <begin position="2"/>
        <end position="116"/>
    </location>
</feature>
<organism evidence="4 5">
    <name type="scientific">Angustibacter aerolatus</name>
    <dbReference type="NCBI Taxonomy" id="1162965"/>
    <lineage>
        <taxon>Bacteria</taxon>
        <taxon>Bacillati</taxon>
        <taxon>Actinomycetota</taxon>
        <taxon>Actinomycetes</taxon>
        <taxon>Kineosporiales</taxon>
        <taxon>Kineosporiaceae</taxon>
    </lineage>
</organism>
<dbReference type="Proteomes" id="UP001157017">
    <property type="component" value="Unassembled WGS sequence"/>
</dbReference>
<gene>
    <name evidence="4" type="ORF">GCM10025868_13380</name>
</gene>
<evidence type="ECO:0000256" key="1">
    <source>
        <dbReference type="ARBA" id="ARBA00022847"/>
    </source>
</evidence>
<dbReference type="EMBL" id="BSUZ01000001">
    <property type="protein sequence ID" value="GMA86088.1"/>
    <property type="molecule type" value="Genomic_DNA"/>
</dbReference>
<proteinExistence type="predicted"/>
<dbReference type="Pfam" id="PF22776">
    <property type="entry name" value="K_trans_C"/>
    <property type="match status" value="1"/>
</dbReference>
<name>A0ABQ6JF84_9ACTN</name>
<comment type="caution">
    <text evidence="4">The sequence shown here is derived from an EMBL/GenBank/DDBJ whole genome shotgun (WGS) entry which is preliminary data.</text>
</comment>